<protein>
    <recommendedName>
        <fullName evidence="11">Alpha-1,2-mannosyltransferase</fullName>
    </recommendedName>
</protein>
<evidence type="ECO:0000256" key="3">
    <source>
        <dbReference type="ARBA" id="ARBA00022679"/>
    </source>
</evidence>
<keyword evidence="4 8" id="KW-0812">Transmembrane</keyword>
<feature type="transmembrane region" description="Helical" evidence="8">
    <location>
        <begin position="177"/>
        <end position="198"/>
    </location>
</feature>
<reference evidence="9 10" key="1">
    <citation type="journal article" date="2011" name="Stand. Genomic Sci.">
        <title>High quality draft genome sequence of Segniliparus rugosus CDC 945(T)= (ATCC BAA-974(T)).</title>
        <authorList>
            <person name="Earl A.M."/>
            <person name="Desjardins C.A."/>
            <person name="Fitzgerald M.G."/>
            <person name="Arachchi H.M."/>
            <person name="Zeng Q."/>
            <person name="Mehta T."/>
            <person name="Griggs A."/>
            <person name="Birren B.W."/>
            <person name="Toney N.C."/>
            <person name="Carr J."/>
            <person name="Posey J."/>
            <person name="Butler W.R."/>
        </authorList>
    </citation>
    <scope>NUCLEOTIDE SEQUENCE [LARGE SCALE GENOMIC DNA]</scope>
    <source>
        <strain evidence="10">ATCC BAA-974 / DSM 45345 / CCUG 50838 / CIP 108380 / JCM 13579 / CDC 945</strain>
    </source>
</reference>
<feature type="transmembrane region" description="Helical" evidence="8">
    <location>
        <begin position="99"/>
        <end position="118"/>
    </location>
</feature>
<evidence type="ECO:0000256" key="8">
    <source>
        <dbReference type="SAM" id="Phobius"/>
    </source>
</evidence>
<feature type="transmembrane region" description="Helical" evidence="8">
    <location>
        <begin position="343"/>
        <end position="363"/>
    </location>
</feature>
<evidence type="ECO:0000256" key="6">
    <source>
        <dbReference type="ARBA" id="ARBA00023136"/>
    </source>
</evidence>
<feature type="transmembrane region" description="Helical" evidence="8">
    <location>
        <begin position="389"/>
        <end position="413"/>
    </location>
</feature>
<dbReference type="RefSeq" id="WP_007467694.1">
    <property type="nucleotide sequence ID" value="NZ_KI391954.1"/>
</dbReference>
<evidence type="ECO:0000313" key="9">
    <source>
        <dbReference type="EMBL" id="EFV14533.1"/>
    </source>
</evidence>
<sequence length="431" mass="46505">MIGRPETSAQIPSRLLWAAVVLAAAALAAQCVLLPFDLLHHDLITNSRDFLIYSDGARTALDGRPLYTAPVGEDGFFTYPPFAALCFTPFAFLSGEAGALSWSVLCYLLLALVIGRTLRLAGFRPDLRLQLTSLALAAAATALEPVRTTLWYGQINILLMALIFLDLSRPEGSKLRGVGAGVAAGIKLIPLIFLPYLVITRQWRAAATAVAAFAATVAVSWAVLPGDSVQYWFHAVRDTSHIGELFHPANQSVNGFLARIWKPDPSPGWLWPVLASAVIAIGLCLAKTAHDRGEGPLGLLLVGLTSCAASPFTWGHHWVWFAPFAAWLLAQAVHAFGKRDTAWISWASAAGALDAWAFVWPWHKPPSTPEDPRVVPGVFYHFLDAGSPWYRHIASGWYVLAYLAILVGTASWLRAARPGGRPAPTHPTGGA</sequence>
<dbReference type="eggNOG" id="COG5650">
    <property type="taxonomic scope" value="Bacteria"/>
</dbReference>
<comment type="subcellular location">
    <subcellularLocation>
        <location evidence="1">Cell membrane</location>
        <topology evidence="1">Multi-pass membrane protein</topology>
    </subcellularLocation>
</comment>
<evidence type="ECO:0000256" key="2">
    <source>
        <dbReference type="ARBA" id="ARBA00022475"/>
    </source>
</evidence>
<dbReference type="Pfam" id="PF09594">
    <property type="entry name" value="GT87"/>
    <property type="match status" value="1"/>
</dbReference>
<dbReference type="EMBL" id="ACZI02000003">
    <property type="protein sequence ID" value="EFV14533.1"/>
    <property type="molecule type" value="Genomic_DNA"/>
</dbReference>
<dbReference type="HOGENOM" id="CLU_034641_0_1_11"/>
<evidence type="ECO:0000313" key="10">
    <source>
        <dbReference type="Proteomes" id="UP000004816"/>
    </source>
</evidence>
<dbReference type="Proteomes" id="UP000004816">
    <property type="component" value="Unassembled WGS sequence"/>
</dbReference>
<proteinExistence type="inferred from homology"/>
<evidence type="ECO:0000256" key="4">
    <source>
        <dbReference type="ARBA" id="ARBA00022692"/>
    </source>
</evidence>
<keyword evidence="10" id="KW-1185">Reference proteome</keyword>
<comment type="similarity">
    <text evidence="7">Belongs to the glycosyltransferase 87 family.</text>
</comment>
<name>E5XM88_SEGRC</name>
<evidence type="ECO:0000256" key="5">
    <source>
        <dbReference type="ARBA" id="ARBA00022989"/>
    </source>
</evidence>
<gene>
    <name evidence="9" type="ORF">HMPREF9336_00608</name>
</gene>
<dbReference type="AlphaFoldDB" id="E5XM88"/>
<keyword evidence="6 8" id="KW-0472">Membrane</keyword>
<dbReference type="GO" id="GO:0016758">
    <property type="term" value="F:hexosyltransferase activity"/>
    <property type="evidence" value="ECO:0007669"/>
    <property type="project" value="InterPro"/>
</dbReference>
<evidence type="ECO:0000256" key="1">
    <source>
        <dbReference type="ARBA" id="ARBA00004651"/>
    </source>
</evidence>
<comment type="caution">
    <text evidence="9">The sequence shown here is derived from an EMBL/GenBank/DDBJ whole genome shotgun (WGS) entry which is preliminary data.</text>
</comment>
<keyword evidence="5 8" id="KW-1133">Transmembrane helix</keyword>
<evidence type="ECO:0008006" key="11">
    <source>
        <dbReference type="Google" id="ProtNLM"/>
    </source>
</evidence>
<feature type="transmembrane region" description="Helical" evidence="8">
    <location>
        <begin position="149"/>
        <end position="165"/>
    </location>
</feature>
<keyword evidence="2" id="KW-1003">Cell membrane</keyword>
<dbReference type="InterPro" id="IPR018584">
    <property type="entry name" value="GT87"/>
</dbReference>
<dbReference type="STRING" id="679197.HMPREF9336_00608"/>
<accession>E5XM88</accession>
<evidence type="ECO:0000256" key="7">
    <source>
        <dbReference type="ARBA" id="ARBA00024033"/>
    </source>
</evidence>
<feature type="transmembrane region" description="Helical" evidence="8">
    <location>
        <begin position="269"/>
        <end position="286"/>
    </location>
</feature>
<feature type="transmembrane region" description="Helical" evidence="8">
    <location>
        <begin position="295"/>
        <end position="312"/>
    </location>
</feature>
<dbReference type="GO" id="GO:0005886">
    <property type="term" value="C:plasma membrane"/>
    <property type="evidence" value="ECO:0007669"/>
    <property type="project" value="UniProtKB-SubCell"/>
</dbReference>
<organism evidence="9 10">
    <name type="scientific">Segniliparus rugosus (strain ATCC BAA-974 / DSM 45345 / CCUG 50838 / CIP 108380 / JCM 13579 / CDC 945)</name>
    <dbReference type="NCBI Taxonomy" id="679197"/>
    <lineage>
        <taxon>Bacteria</taxon>
        <taxon>Bacillati</taxon>
        <taxon>Actinomycetota</taxon>
        <taxon>Actinomycetes</taxon>
        <taxon>Mycobacteriales</taxon>
        <taxon>Segniliparaceae</taxon>
        <taxon>Segniliparus</taxon>
    </lineage>
</organism>
<keyword evidence="3" id="KW-0808">Transferase</keyword>
<feature type="transmembrane region" description="Helical" evidence="8">
    <location>
        <begin position="318"/>
        <end position="336"/>
    </location>
</feature>
<feature type="transmembrane region" description="Helical" evidence="8">
    <location>
        <begin position="205"/>
        <end position="224"/>
    </location>
</feature>